<dbReference type="PANTHER" id="PTHR15076:SF15">
    <property type="entry name" value="CD99 ANTIGEN"/>
    <property type="match status" value="1"/>
</dbReference>
<feature type="transmembrane region" description="Helical" evidence="8">
    <location>
        <begin position="169"/>
        <end position="190"/>
    </location>
</feature>
<dbReference type="GO" id="GO:0072683">
    <property type="term" value="P:T cell extravasation"/>
    <property type="evidence" value="ECO:0007669"/>
    <property type="project" value="TreeGrafter"/>
</dbReference>
<dbReference type="GO" id="GO:0005886">
    <property type="term" value="C:plasma membrane"/>
    <property type="evidence" value="ECO:0007669"/>
    <property type="project" value="TreeGrafter"/>
</dbReference>
<evidence type="ECO:0000256" key="7">
    <source>
        <dbReference type="SAM" id="MobiDB-lite"/>
    </source>
</evidence>
<reference evidence="9" key="1">
    <citation type="submission" date="2025-08" db="UniProtKB">
        <authorList>
            <consortium name="Ensembl"/>
        </authorList>
    </citation>
    <scope>IDENTIFICATION</scope>
</reference>
<dbReference type="InterPro" id="IPR022078">
    <property type="entry name" value="CD99L2"/>
</dbReference>
<evidence type="ECO:0000256" key="2">
    <source>
        <dbReference type="ARBA" id="ARBA00008763"/>
    </source>
</evidence>
<evidence type="ECO:0000256" key="5">
    <source>
        <dbReference type="ARBA" id="ARBA00022989"/>
    </source>
</evidence>
<comment type="subcellular location">
    <subcellularLocation>
        <location evidence="1">Membrane</location>
        <topology evidence="1">Single-pass type I membrane protein</topology>
    </subcellularLocation>
</comment>
<proteinExistence type="inferred from homology"/>
<dbReference type="Pfam" id="PF12301">
    <property type="entry name" value="CD99L2"/>
    <property type="match status" value="1"/>
</dbReference>
<keyword evidence="5 8" id="KW-1133">Transmembrane helix</keyword>
<dbReference type="AlphaFoldDB" id="A0A3Q2DAD1"/>
<feature type="region of interest" description="Disordered" evidence="7">
    <location>
        <begin position="11"/>
        <end position="165"/>
    </location>
</feature>
<evidence type="ECO:0000313" key="9">
    <source>
        <dbReference type="Ensembl" id="ENSCVAP00000015444.1"/>
    </source>
</evidence>
<feature type="region of interest" description="Disordered" evidence="7">
    <location>
        <begin position="200"/>
        <end position="228"/>
    </location>
</feature>
<protein>
    <submittedName>
        <fullName evidence="9">CD99 antigen-like protein 2</fullName>
    </submittedName>
</protein>
<reference evidence="9" key="2">
    <citation type="submission" date="2025-09" db="UniProtKB">
        <authorList>
            <consortium name="Ensembl"/>
        </authorList>
    </citation>
    <scope>IDENTIFICATION</scope>
</reference>
<keyword evidence="3 8" id="KW-0812">Transmembrane</keyword>
<accession>A0A3Q2DAD1</accession>
<feature type="compositionally biased region" description="Basic and acidic residues" evidence="7">
    <location>
        <begin position="137"/>
        <end position="152"/>
    </location>
</feature>
<dbReference type="PANTHER" id="PTHR15076">
    <property type="entry name" value="CD99/MIC2 PROTEIN RELATED"/>
    <property type="match status" value="1"/>
</dbReference>
<dbReference type="GO" id="GO:0034109">
    <property type="term" value="P:homotypic cell-cell adhesion"/>
    <property type="evidence" value="ECO:0007669"/>
    <property type="project" value="TreeGrafter"/>
</dbReference>
<sequence length="228" mass="23359">LCLFPAGFNLEDALFDDPTPAPPKKQPVTPKRPGSDGGFGLDLGDALGPDPTPKKPQKPSSGDTGGFGLDLEDALGPDPTPKKPRKPSSGDTGGFDLEDALGPDPAPEPKKPADKPRSGGGGTFSDNDLFDVSNGDYKPDEGRSGGRAKDTSYDNQGGNDQAQAGSGQIAGIISAVGVALLGAASSYFAYQKKKLCFKLQGGADPESGKGPQGGRSDNQVFSNLLQNN</sequence>
<evidence type="ECO:0000256" key="4">
    <source>
        <dbReference type="ARBA" id="ARBA00022729"/>
    </source>
</evidence>
<keyword evidence="4" id="KW-0732">Signal</keyword>
<dbReference type="Ensembl" id="ENSCVAT00000023563.1">
    <property type="protein sequence ID" value="ENSCVAP00000015444.1"/>
    <property type="gene ID" value="ENSCVAG00000018238.1"/>
</dbReference>
<organism evidence="9 10">
    <name type="scientific">Cyprinodon variegatus</name>
    <name type="common">Sheepshead minnow</name>
    <dbReference type="NCBI Taxonomy" id="28743"/>
    <lineage>
        <taxon>Eukaryota</taxon>
        <taxon>Metazoa</taxon>
        <taxon>Chordata</taxon>
        <taxon>Craniata</taxon>
        <taxon>Vertebrata</taxon>
        <taxon>Euteleostomi</taxon>
        <taxon>Actinopterygii</taxon>
        <taxon>Neopterygii</taxon>
        <taxon>Teleostei</taxon>
        <taxon>Neoteleostei</taxon>
        <taxon>Acanthomorphata</taxon>
        <taxon>Ovalentaria</taxon>
        <taxon>Atherinomorphae</taxon>
        <taxon>Cyprinodontiformes</taxon>
        <taxon>Cyprinodontidae</taxon>
        <taxon>Cyprinodon</taxon>
    </lineage>
</organism>
<evidence type="ECO:0000256" key="8">
    <source>
        <dbReference type="SAM" id="Phobius"/>
    </source>
</evidence>
<feature type="compositionally biased region" description="Polar residues" evidence="7">
    <location>
        <begin position="153"/>
        <end position="165"/>
    </location>
</feature>
<evidence type="ECO:0000313" key="10">
    <source>
        <dbReference type="Proteomes" id="UP000265020"/>
    </source>
</evidence>
<dbReference type="GO" id="GO:2000391">
    <property type="term" value="P:positive regulation of neutrophil extravasation"/>
    <property type="evidence" value="ECO:0007669"/>
    <property type="project" value="TreeGrafter"/>
</dbReference>
<evidence type="ECO:0000256" key="3">
    <source>
        <dbReference type="ARBA" id="ARBA00022692"/>
    </source>
</evidence>
<dbReference type="GeneTree" id="ENSGT00940000154344"/>
<feature type="compositionally biased region" description="Polar residues" evidence="7">
    <location>
        <begin position="215"/>
        <end position="228"/>
    </location>
</feature>
<evidence type="ECO:0000256" key="1">
    <source>
        <dbReference type="ARBA" id="ARBA00004479"/>
    </source>
</evidence>
<keyword evidence="10" id="KW-1185">Reference proteome</keyword>
<comment type="similarity">
    <text evidence="2">Belongs to the CD99 family.</text>
</comment>
<dbReference type="Proteomes" id="UP000265020">
    <property type="component" value="Unassembled WGS sequence"/>
</dbReference>
<feature type="compositionally biased region" description="Basic and acidic residues" evidence="7">
    <location>
        <begin position="107"/>
        <end position="117"/>
    </location>
</feature>
<dbReference type="STRING" id="28743.ENSCVAP00000015444"/>
<evidence type="ECO:0000256" key="6">
    <source>
        <dbReference type="ARBA" id="ARBA00023136"/>
    </source>
</evidence>
<name>A0A3Q2DAD1_CYPVA</name>
<keyword evidence="6 8" id="KW-0472">Membrane</keyword>